<dbReference type="InterPro" id="IPR015897">
    <property type="entry name" value="CHK_kinase-like"/>
</dbReference>
<dbReference type="Proteomes" id="UP001152888">
    <property type="component" value="Unassembled WGS sequence"/>
</dbReference>
<dbReference type="PANTHER" id="PTHR11012">
    <property type="entry name" value="PROTEIN KINASE-LIKE DOMAIN-CONTAINING"/>
    <property type="match status" value="1"/>
</dbReference>
<dbReference type="InterPro" id="IPR011009">
    <property type="entry name" value="Kinase-like_dom_sf"/>
</dbReference>
<dbReference type="InterPro" id="IPR004119">
    <property type="entry name" value="EcKL"/>
</dbReference>
<evidence type="ECO:0000313" key="3">
    <source>
        <dbReference type="Proteomes" id="UP001152888"/>
    </source>
</evidence>
<name>A0A9P0MF99_ACAOB</name>
<dbReference type="Gene3D" id="3.90.1200.10">
    <property type="match status" value="1"/>
</dbReference>
<evidence type="ECO:0000259" key="1">
    <source>
        <dbReference type="SMART" id="SM00587"/>
    </source>
</evidence>
<dbReference type="PANTHER" id="PTHR11012:SF30">
    <property type="entry name" value="PROTEIN KINASE-LIKE DOMAIN-CONTAINING"/>
    <property type="match status" value="1"/>
</dbReference>
<evidence type="ECO:0000313" key="2">
    <source>
        <dbReference type="EMBL" id="CAH2011332.1"/>
    </source>
</evidence>
<organism evidence="2 3">
    <name type="scientific">Acanthoscelides obtectus</name>
    <name type="common">Bean weevil</name>
    <name type="synonym">Bruchus obtectus</name>
    <dbReference type="NCBI Taxonomy" id="200917"/>
    <lineage>
        <taxon>Eukaryota</taxon>
        <taxon>Metazoa</taxon>
        <taxon>Ecdysozoa</taxon>
        <taxon>Arthropoda</taxon>
        <taxon>Hexapoda</taxon>
        <taxon>Insecta</taxon>
        <taxon>Pterygota</taxon>
        <taxon>Neoptera</taxon>
        <taxon>Endopterygota</taxon>
        <taxon>Coleoptera</taxon>
        <taxon>Polyphaga</taxon>
        <taxon>Cucujiformia</taxon>
        <taxon>Chrysomeloidea</taxon>
        <taxon>Chrysomelidae</taxon>
        <taxon>Bruchinae</taxon>
        <taxon>Bruchini</taxon>
        <taxon>Acanthoscelides</taxon>
    </lineage>
</organism>
<sequence length="405" mass="47487">MDEQIRGWLQGVPEREGFAQYEIRRTGATGKNDGYIGDIVFVTVSGMTKDKQEKQLDLVIKVSKDNQYLRDNFIIVPAFKQEIHFYDKVLPEFESFQEEKAVKQMFQSFPKYYMSLELPKREVIVLQNVKTLGYELHNREKTMNFEHTKAVLTEYGRLHAISFALRDQRTATYESLAGKCKDLFLEFMRLPKSQDAFNHEFKKVLNILKEFGEADLYRKFSKYQTTGAKTFMEMCEMIEPQNCFAHGDGWNNNFMFKYKDSTKSSPSSVCILDWQASVIRTPVYDLSYFLYSSCSHVLDRFEELLHIYHDSFSNFIRQLGSSPDIFTFEDLKKHWKKYSISGALFLPFLLKFVLAEEHDAPDFNDMEHGQSISDLVDITLTEHAKRQYYDRVKAAFQHQIETCSD</sequence>
<keyword evidence="3" id="KW-1185">Reference proteome</keyword>
<dbReference type="SMART" id="SM00587">
    <property type="entry name" value="CHK"/>
    <property type="match status" value="1"/>
</dbReference>
<comment type="caution">
    <text evidence="2">The sequence shown here is derived from an EMBL/GenBank/DDBJ whole genome shotgun (WGS) entry which is preliminary data.</text>
</comment>
<reference evidence="2" key="1">
    <citation type="submission" date="2022-03" db="EMBL/GenBank/DDBJ databases">
        <authorList>
            <person name="Sayadi A."/>
        </authorList>
    </citation>
    <scope>NUCLEOTIDE SEQUENCE</scope>
</reference>
<gene>
    <name evidence="2" type="ORF">ACAOBT_LOCUS32124</name>
</gene>
<dbReference type="OrthoDB" id="8250698at2759"/>
<dbReference type="Pfam" id="PF02958">
    <property type="entry name" value="EcKL"/>
    <property type="match status" value="1"/>
</dbReference>
<proteinExistence type="predicted"/>
<accession>A0A9P0MF99</accession>
<dbReference type="SUPFAM" id="SSF56112">
    <property type="entry name" value="Protein kinase-like (PK-like)"/>
    <property type="match status" value="1"/>
</dbReference>
<dbReference type="AlphaFoldDB" id="A0A9P0MF99"/>
<protein>
    <recommendedName>
        <fullName evidence="1">CHK kinase-like domain-containing protein</fullName>
    </recommendedName>
</protein>
<feature type="domain" description="CHK kinase-like" evidence="1">
    <location>
        <begin position="124"/>
        <end position="318"/>
    </location>
</feature>
<dbReference type="EMBL" id="CAKOFQ010008062">
    <property type="protein sequence ID" value="CAH2011332.1"/>
    <property type="molecule type" value="Genomic_DNA"/>
</dbReference>